<dbReference type="InterPro" id="IPR026891">
    <property type="entry name" value="Fn3-like"/>
</dbReference>
<keyword evidence="2" id="KW-0378">Hydrolase</keyword>
<evidence type="ECO:0000256" key="1">
    <source>
        <dbReference type="ARBA" id="ARBA00005336"/>
    </source>
</evidence>
<dbReference type="Gene3D" id="2.60.40.10">
    <property type="entry name" value="Immunoglobulins"/>
    <property type="match status" value="1"/>
</dbReference>
<evidence type="ECO:0000259" key="4">
    <source>
        <dbReference type="SMART" id="SM01217"/>
    </source>
</evidence>
<feature type="domain" description="Fibronectin type III-like" evidence="4">
    <location>
        <begin position="134"/>
        <end position="203"/>
    </location>
</feature>
<protein>
    <recommendedName>
        <fullName evidence="4">Fibronectin type III-like domain-containing protein</fullName>
    </recommendedName>
</protein>
<dbReference type="InterPro" id="IPR036881">
    <property type="entry name" value="Glyco_hydro_3_C_sf"/>
</dbReference>
<evidence type="ECO:0000256" key="2">
    <source>
        <dbReference type="ARBA" id="ARBA00022801"/>
    </source>
</evidence>
<comment type="similarity">
    <text evidence="1">Belongs to the glycosyl hydrolase 3 family.</text>
</comment>
<evidence type="ECO:0000256" key="3">
    <source>
        <dbReference type="ARBA" id="ARBA00023295"/>
    </source>
</evidence>
<dbReference type="PANTHER" id="PTHR42721:SF3">
    <property type="entry name" value="BETA-D-XYLOSIDASE 5-RELATED"/>
    <property type="match status" value="1"/>
</dbReference>
<reference evidence="5 6" key="1">
    <citation type="submission" date="2023-03" db="EMBL/GenBank/DDBJ databases">
        <title>WGS of Gossypium arboreum.</title>
        <authorList>
            <person name="Yu D."/>
        </authorList>
    </citation>
    <scope>NUCLEOTIDE SEQUENCE [LARGE SCALE GENOMIC DNA]</scope>
    <source>
        <tissue evidence="5">Leaf</tissue>
    </source>
</reference>
<organism evidence="5 6">
    <name type="scientific">Gossypium arboreum</name>
    <name type="common">Tree cotton</name>
    <name type="synonym">Gossypium nanking</name>
    <dbReference type="NCBI Taxonomy" id="29729"/>
    <lineage>
        <taxon>Eukaryota</taxon>
        <taxon>Viridiplantae</taxon>
        <taxon>Streptophyta</taxon>
        <taxon>Embryophyta</taxon>
        <taxon>Tracheophyta</taxon>
        <taxon>Spermatophyta</taxon>
        <taxon>Magnoliopsida</taxon>
        <taxon>eudicotyledons</taxon>
        <taxon>Gunneridae</taxon>
        <taxon>Pentapetalae</taxon>
        <taxon>rosids</taxon>
        <taxon>malvids</taxon>
        <taxon>Malvales</taxon>
        <taxon>Malvaceae</taxon>
        <taxon>Malvoideae</taxon>
        <taxon>Gossypium</taxon>
    </lineage>
</organism>
<dbReference type="InterPro" id="IPR044993">
    <property type="entry name" value="BXL"/>
</dbReference>
<dbReference type="Pfam" id="PF01915">
    <property type="entry name" value="Glyco_hydro_3_C"/>
    <property type="match status" value="1"/>
</dbReference>
<dbReference type="EMBL" id="JARKNE010000004">
    <property type="protein sequence ID" value="KAK5837170.1"/>
    <property type="molecule type" value="Genomic_DNA"/>
</dbReference>
<dbReference type="SUPFAM" id="SSF52279">
    <property type="entry name" value="Beta-D-glucan exohydrolase, C-terminal domain"/>
    <property type="match status" value="1"/>
</dbReference>
<proteinExistence type="inferred from homology"/>
<gene>
    <name evidence="5" type="ORF">PVK06_012980</name>
</gene>
<dbReference type="Proteomes" id="UP001358586">
    <property type="component" value="Chromosome 4"/>
</dbReference>
<evidence type="ECO:0000313" key="5">
    <source>
        <dbReference type="EMBL" id="KAK5837170.1"/>
    </source>
</evidence>
<dbReference type="InterPro" id="IPR002772">
    <property type="entry name" value="Glyco_hydro_3_C"/>
</dbReference>
<keyword evidence="6" id="KW-1185">Reference proteome</keyword>
<accession>A0ABR0QD96</accession>
<evidence type="ECO:0000313" key="6">
    <source>
        <dbReference type="Proteomes" id="UP001358586"/>
    </source>
</evidence>
<dbReference type="InterPro" id="IPR013783">
    <property type="entry name" value="Ig-like_fold"/>
</dbReference>
<name>A0ABR0QD96_GOSAR</name>
<dbReference type="Gene3D" id="3.40.50.1700">
    <property type="entry name" value="Glycoside hydrolase family 3 C-terminal domain"/>
    <property type="match status" value="1"/>
</dbReference>
<dbReference type="SMART" id="SM01217">
    <property type="entry name" value="Fn3_like"/>
    <property type="match status" value="1"/>
</dbReference>
<keyword evidence="3" id="KW-0326">Glycosidase</keyword>
<comment type="caution">
    <text evidence="5">The sequence shown here is derived from an EMBL/GenBank/DDBJ whole genome shotgun (WGS) entry which is preliminary data.</text>
</comment>
<dbReference type="Pfam" id="PF14310">
    <property type="entry name" value="Fn3-like"/>
    <property type="match status" value="1"/>
</dbReference>
<dbReference type="PANTHER" id="PTHR42721">
    <property type="entry name" value="SUGAR HYDROLASE-RELATED"/>
    <property type="match status" value="1"/>
</dbReference>
<sequence length="228" mass="24695">MISNYAGVLCQYTSPLQGLQKYVSMVIHEVGCRDVKCNNDTFIDLMVQAAANVDAMLLIMGLDKLIEVEGLDRVNLTLPGYQDKLMIDVANASNGKVVLVVMAAGPIDITFARNMRKIGAILWVGYPGQAGGDAIAQKPPSTKVVTGAPNMQLIGFERVGVKKGKTKYVATSLNVCKDLSLVDVEGKRKLVIEQHTIFVGTTSEHQVRHHFIVRQAGDKSGEPLVSIT</sequence>